<gene>
    <name evidence="1" type="ORF">B0H16DRAFT_1562630</name>
</gene>
<keyword evidence="2" id="KW-1185">Reference proteome</keyword>
<dbReference type="Proteomes" id="UP001215598">
    <property type="component" value="Unassembled WGS sequence"/>
</dbReference>
<organism evidence="1 2">
    <name type="scientific">Mycena metata</name>
    <dbReference type="NCBI Taxonomy" id="1033252"/>
    <lineage>
        <taxon>Eukaryota</taxon>
        <taxon>Fungi</taxon>
        <taxon>Dikarya</taxon>
        <taxon>Basidiomycota</taxon>
        <taxon>Agaricomycotina</taxon>
        <taxon>Agaricomycetes</taxon>
        <taxon>Agaricomycetidae</taxon>
        <taxon>Agaricales</taxon>
        <taxon>Marasmiineae</taxon>
        <taxon>Mycenaceae</taxon>
        <taxon>Mycena</taxon>
    </lineage>
</organism>
<sequence>MSGTLIPLFMPFSGSRSWWLPLSMGSFNFLCCFACALGIGPELERHVCTNRQSVKLIIYYSVHSQLSQFHFPHTS</sequence>
<name>A0AAD7IGX7_9AGAR</name>
<proteinExistence type="predicted"/>
<accession>A0AAD7IGX7</accession>
<evidence type="ECO:0000313" key="2">
    <source>
        <dbReference type="Proteomes" id="UP001215598"/>
    </source>
</evidence>
<dbReference type="AlphaFoldDB" id="A0AAD7IGX7"/>
<comment type="caution">
    <text evidence="1">The sequence shown here is derived from an EMBL/GenBank/DDBJ whole genome shotgun (WGS) entry which is preliminary data.</text>
</comment>
<protein>
    <submittedName>
        <fullName evidence="1">Uncharacterized protein</fullName>
    </submittedName>
</protein>
<dbReference type="EMBL" id="JARKIB010000093">
    <property type="protein sequence ID" value="KAJ7742873.1"/>
    <property type="molecule type" value="Genomic_DNA"/>
</dbReference>
<reference evidence="1" key="1">
    <citation type="submission" date="2023-03" db="EMBL/GenBank/DDBJ databases">
        <title>Massive genome expansion in bonnet fungi (Mycena s.s.) driven by repeated elements and novel gene families across ecological guilds.</title>
        <authorList>
            <consortium name="Lawrence Berkeley National Laboratory"/>
            <person name="Harder C.B."/>
            <person name="Miyauchi S."/>
            <person name="Viragh M."/>
            <person name="Kuo A."/>
            <person name="Thoen E."/>
            <person name="Andreopoulos B."/>
            <person name="Lu D."/>
            <person name="Skrede I."/>
            <person name="Drula E."/>
            <person name="Henrissat B."/>
            <person name="Morin E."/>
            <person name="Kohler A."/>
            <person name="Barry K."/>
            <person name="LaButti K."/>
            <person name="Morin E."/>
            <person name="Salamov A."/>
            <person name="Lipzen A."/>
            <person name="Mereny Z."/>
            <person name="Hegedus B."/>
            <person name="Baldrian P."/>
            <person name="Stursova M."/>
            <person name="Weitz H."/>
            <person name="Taylor A."/>
            <person name="Grigoriev I.V."/>
            <person name="Nagy L.G."/>
            <person name="Martin F."/>
            <person name="Kauserud H."/>
        </authorList>
    </citation>
    <scope>NUCLEOTIDE SEQUENCE</scope>
    <source>
        <strain evidence="1">CBHHK182m</strain>
    </source>
</reference>
<evidence type="ECO:0000313" key="1">
    <source>
        <dbReference type="EMBL" id="KAJ7742873.1"/>
    </source>
</evidence>